<dbReference type="SUPFAM" id="SSF50685">
    <property type="entry name" value="Barwin-like endoglucanases"/>
    <property type="match status" value="1"/>
</dbReference>
<organism evidence="3">
    <name type="scientific">Venturia pyrina</name>
    <dbReference type="NCBI Taxonomy" id="415593"/>
    <lineage>
        <taxon>Eukaryota</taxon>
        <taxon>Fungi</taxon>
        <taxon>Dikarya</taxon>
        <taxon>Ascomycota</taxon>
        <taxon>Pezizomycotina</taxon>
        <taxon>Dothideomycetes</taxon>
        <taxon>Pleosporomycetidae</taxon>
        <taxon>Venturiales</taxon>
        <taxon>Venturiaceae</taxon>
        <taxon>Venturia</taxon>
    </lineage>
</organism>
<keyword evidence="1" id="KW-0732">Signal</keyword>
<sequence>MKALAALITISSFAHLGLCDGPTAVAAVYPPPYLPNKCYGSRQVDIPGTQMFAAVGLALWDNGAACGRWYELRCLSAQGAGSKCIGPHIKVKIIEGKVGSRSPTFSLSQTAGRAFYTGTGLVNIEYMEVKGQGQ</sequence>
<dbReference type="PROSITE" id="PS50842">
    <property type="entry name" value="EXPANSIN_EG45"/>
    <property type="match status" value="1"/>
</dbReference>
<gene>
    <name evidence="3" type="primary">PNPL-3</name>
</gene>
<dbReference type="PANTHER" id="PTHR47480:SF1">
    <property type="entry name" value="EG45-LIKE DOMAIN CONTAINING PROTEIN 1"/>
    <property type="match status" value="1"/>
</dbReference>
<dbReference type="InterPro" id="IPR036908">
    <property type="entry name" value="RlpA-like_sf"/>
</dbReference>
<evidence type="ECO:0000256" key="1">
    <source>
        <dbReference type="SAM" id="SignalP"/>
    </source>
</evidence>
<dbReference type="InterPro" id="IPR007112">
    <property type="entry name" value="Expansin/allergen_DPBB_dom"/>
</dbReference>
<reference evidence="3" key="1">
    <citation type="submission" date="2018-12" db="EMBL/GenBank/DDBJ databases">
        <title>Characterisation of an expanded family of plant natriuretic peptide-like proteins in the apple and pear scab pathogens.</title>
        <authorList>
            <person name="Wheeler J."/>
            <person name="Jones D.A."/>
            <person name="Kastner P."/>
            <person name="Taranto A.P."/>
            <person name="Cooke I.R."/>
            <person name="Boshoven J.C."/>
            <person name="Shiller J.B."/>
            <person name="Mesarich C.H."/>
            <person name="Thomma B.P.H.J."/>
            <person name="Deng C.H."/>
            <person name="Bowen J.K."/>
            <person name="Plummer K.M."/>
        </authorList>
    </citation>
    <scope>NUCLEOTIDE SEQUENCE</scope>
</reference>
<evidence type="ECO:0000259" key="2">
    <source>
        <dbReference type="PROSITE" id="PS50842"/>
    </source>
</evidence>
<dbReference type="AlphaFoldDB" id="A0A513ZS88"/>
<accession>A0A513ZS88</accession>
<name>A0A513ZS88_9PEZI</name>
<feature type="signal peptide" evidence="1">
    <location>
        <begin position="1"/>
        <end position="19"/>
    </location>
</feature>
<feature type="chain" id="PRO_5021912184" evidence="1">
    <location>
        <begin position="20"/>
        <end position="134"/>
    </location>
</feature>
<dbReference type="Gene3D" id="2.40.40.10">
    <property type="entry name" value="RlpA-like domain"/>
    <property type="match status" value="1"/>
</dbReference>
<protein>
    <submittedName>
        <fullName evidence="3">Plant natriuretic peptide-like 3</fullName>
    </submittedName>
</protein>
<proteinExistence type="predicted"/>
<dbReference type="EMBL" id="MK287878">
    <property type="protein sequence ID" value="QDH43458.1"/>
    <property type="molecule type" value="Genomic_DNA"/>
</dbReference>
<dbReference type="PANTHER" id="PTHR47480">
    <property type="entry name" value="EG45-LIKE DOMAIN CONTAINING PROTEIN"/>
    <property type="match status" value="1"/>
</dbReference>
<feature type="domain" description="Expansin-like EG45" evidence="2">
    <location>
        <begin position="39"/>
        <end position="134"/>
    </location>
</feature>
<evidence type="ECO:0000313" key="3">
    <source>
        <dbReference type="EMBL" id="QDH43458.1"/>
    </source>
</evidence>
<dbReference type="CDD" id="cd22269">
    <property type="entry name" value="DPBB_EG45-like"/>
    <property type="match status" value="1"/>
</dbReference>